<feature type="compositionally biased region" description="Low complexity" evidence="1">
    <location>
        <begin position="251"/>
        <end position="262"/>
    </location>
</feature>
<feature type="region of interest" description="Disordered" evidence="1">
    <location>
        <begin position="251"/>
        <end position="277"/>
    </location>
</feature>
<dbReference type="RefSeq" id="XP_005856178.1">
    <property type="nucleotide sequence ID" value="XM_005856116.1"/>
</dbReference>
<organism evidence="3">
    <name type="scientific">Nannochloropsis gaditana (strain CCMP526)</name>
    <name type="common">Green microalga</name>
    <name type="synonym">Microchloropsis gaditana</name>
    <dbReference type="NCBI Taxonomy" id="1093141"/>
    <lineage>
        <taxon>Eukaryota</taxon>
        <taxon>Sar</taxon>
        <taxon>Stramenopiles</taxon>
        <taxon>Ochrophyta</taxon>
        <taxon>Eustigmatophyceae</taxon>
        <taxon>Eustigmatales</taxon>
        <taxon>Monodopsidaceae</taxon>
        <taxon>Nannochloropsis</taxon>
    </lineage>
</organism>
<keyword evidence="2" id="KW-0472">Membrane</keyword>
<feature type="transmembrane region" description="Helical" evidence="2">
    <location>
        <begin position="314"/>
        <end position="333"/>
    </location>
</feature>
<dbReference type="EMBL" id="JU980582">
    <property type="protein sequence ID" value="AFJ69645.1"/>
    <property type="molecule type" value="mRNA"/>
</dbReference>
<evidence type="ECO:0000256" key="1">
    <source>
        <dbReference type="SAM" id="MobiDB-lite"/>
    </source>
</evidence>
<protein>
    <submittedName>
        <fullName evidence="3">Uncharacterized protein</fullName>
    </submittedName>
</protein>
<dbReference type="KEGG" id="ngd:NGA_2046700"/>
<reference evidence="3" key="2">
    <citation type="journal article" date="2012" name="Nat. Commun.">
        <title>Draft genome sequence and genetic transformation of the oleaginous alga Nannochloropis gaditana.</title>
        <authorList>
            <person name="Radakovits R."/>
            <person name="Jinkerson R.E."/>
            <person name="Fuerstenberg S.I."/>
            <person name="Tae H."/>
            <person name="Settlage R.E."/>
            <person name="Boore J.L."/>
            <person name="Posewitz M.C."/>
        </authorList>
    </citation>
    <scope>NUCLEOTIDE SEQUENCE</scope>
    <source>
        <strain evidence="3">CCMP526</strain>
    </source>
</reference>
<accession>I2CRW2</accession>
<gene>
    <name evidence="3" type="ORF">NGATSA_2046700</name>
</gene>
<name>I2CRW2_NANGC</name>
<reference evidence="3" key="1">
    <citation type="journal article" date="2012" name="Bioengineered">
        <title>Additional insights into the genome of the oleaginous model alga Nannochloropsis gaditana.</title>
        <authorList>
            <person name="Jinkerson R.E."/>
            <person name="Radakovits R."/>
            <person name="Posewitz M.C."/>
        </authorList>
    </citation>
    <scope>NUCLEOTIDE SEQUENCE</scope>
    <source>
        <strain evidence="3">CCMP526</strain>
    </source>
</reference>
<dbReference type="OrthoDB" id="10286666at2759"/>
<proteinExistence type="evidence at transcript level"/>
<dbReference type="AlphaFoldDB" id="I2CRW2"/>
<evidence type="ECO:0000313" key="3">
    <source>
        <dbReference type="EMBL" id="AFJ69645.1"/>
    </source>
</evidence>
<keyword evidence="2" id="KW-0812">Transmembrane</keyword>
<sequence>MEKSSREDDVIVMLPAIDLGLAVAGVRMVHDACDALLDKLYQLTEKDCERALETTLKNSAKMIGSLYDGLKGIEDHMRAEYIQEIALDDVREGMIPEGSSETQVGKRGSTTKLTGAEPLYMFVNESVDLERGDGLLLSTEGGEGQWAPQGGLLEVLKDLEAACVDFSKEEIEDLAEVLLFCARMTVECGEGLARRSLRLLEKDLDLEGASREEPAQLVVEEATAEEIAALYRSRGENASAASYTEMASESSRLASASSRSGLPAPPPRAGRYRRRQGPPSRLLWHPLGPLLFHFLVSAPEYFRSHPLKATGSLAAFLPVSGVLVFCLPGVLITDAAAQAIYRRVGPGLEVWVHDGKEVVRLTWMVTRLSVRQTYRFWRKQVKRAGLDPIMAVNGVVGALYEVVTHPVESAITMIVTAKATVSALQQVVRWAYSQATEK</sequence>
<evidence type="ECO:0000256" key="2">
    <source>
        <dbReference type="SAM" id="Phobius"/>
    </source>
</evidence>
<keyword evidence="2" id="KW-1133">Transmembrane helix</keyword>